<dbReference type="Proteomes" id="UP000614047">
    <property type="component" value="Unassembled WGS sequence"/>
</dbReference>
<evidence type="ECO:0000313" key="3">
    <source>
        <dbReference type="Proteomes" id="UP000614047"/>
    </source>
</evidence>
<protein>
    <submittedName>
        <fullName evidence="2">Uncharacterized protein</fullName>
    </submittedName>
</protein>
<feature type="compositionally biased region" description="Low complexity" evidence="1">
    <location>
        <begin position="29"/>
        <end position="40"/>
    </location>
</feature>
<dbReference type="EMBL" id="JADOUA010000001">
    <property type="protein sequence ID" value="MBG6089850.1"/>
    <property type="molecule type" value="Genomic_DNA"/>
</dbReference>
<name>A0A931DMJ7_9ACTN</name>
<proteinExistence type="predicted"/>
<dbReference type="AlphaFoldDB" id="A0A931DMJ7"/>
<reference evidence="2" key="1">
    <citation type="submission" date="2020-11" db="EMBL/GenBank/DDBJ databases">
        <title>Sequencing the genomes of 1000 actinobacteria strains.</title>
        <authorList>
            <person name="Klenk H.-P."/>
        </authorList>
    </citation>
    <scope>NUCLEOTIDE SEQUENCE</scope>
    <source>
        <strain evidence="2">DSM 43175</strain>
    </source>
</reference>
<keyword evidence="3" id="KW-1185">Reference proteome</keyword>
<evidence type="ECO:0000256" key="1">
    <source>
        <dbReference type="SAM" id="MobiDB-lite"/>
    </source>
</evidence>
<sequence>MSSLPDVSLGGAPGPALDAPVPTEELDARPAAAAAAPQERPATEEAPLDLWDEEAETTKVLPAPAGEVVKLPDSDLDGDRINAAERALVLVRHWSKHTLQEVQQSTTRPGGIYAAQPESFAQYRAYVASRAWLPEGYDGRWLTWITVAYYNSLGWAGVAAGRGLAWLFSRMLRFNVAVMVTAVSVTLWRVFG</sequence>
<comment type="caution">
    <text evidence="2">The sequence shown here is derived from an EMBL/GenBank/DDBJ whole genome shotgun (WGS) entry which is preliminary data.</text>
</comment>
<organism evidence="2 3">
    <name type="scientific">Actinomadura viridis</name>
    <dbReference type="NCBI Taxonomy" id="58110"/>
    <lineage>
        <taxon>Bacteria</taxon>
        <taxon>Bacillati</taxon>
        <taxon>Actinomycetota</taxon>
        <taxon>Actinomycetes</taxon>
        <taxon>Streptosporangiales</taxon>
        <taxon>Thermomonosporaceae</taxon>
        <taxon>Actinomadura</taxon>
    </lineage>
</organism>
<feature type="region of interest" description="Disordered" evidence="1">
    <location>
        <begin position="1"/>
        <end position="47"/>
    </location>
</feature>
<gene>
    <name evidence="2" type="ORF">IW256_003963</name>
</gene>
<accession>A0A931DMJ7</accession>
<evidence type="ECO:0000313" key="2">
    <source>
        <dbReference type="EMBL" id="MBG6089850.1"/>
    </source>
</evidence>
<dbReference type="RefSeq" id="WP_197012393.1">
    <property type="nucleotide sequence ID" value="NZ_BAABES010000010.1"/>
</dbReference>